<evidence type="ECO:0000259" key="1">
    <source>
        <dbReference type="PROSITE" id="PS51186"/>
    </source>
</evidence>
<dbReference type="EMBL" id="CP038015">
    <property type="protein sequence ID" value="QBP42017.1"/>
    <property type="molecule type" value="Genomic_DNA"/>
</dbReference>
<dbReference type="InterPro" id="IPR000182">
    <property type="entry name" value="GNAT_dom"/>
</dbReference>
<keyword evidence="3" id="KW-1185">Reference proteome</keyword>
<name>A0A4P6ZZU3_9BACL</name>
<sequence length="169" mass="19721">MTISLRKFQEEDVPYKVQWINDDQNNKYLHYDLPLKEDKTISWFKTLENRIDRVDYTITYNGEPAGLIGLLNIDVINKKAEYYICLGGNKFKGKGIASIATKLLIEKSYKELGLQKIYLYTEVDNTPAQKLFEKVDFKKEGLLKNDLINNGKKIDRFVYGLVIAEWINE</sequence>
<dbReference type="PROSITE" id="PS51186">
    <property type="entry name" value="GNAT"/>
    <property type="match status" value="1"/>
</dbReference>
<proteinExistence type="predicted"/>
<dbReference type="PANTHER" id="PTHR43415:SF3">
    <property type="entry name" value="GNAT-FAMILY ACETYLTRANSFERASE"/>
    <property type="match status" value="1"/>
</dbReference>
<dbReference type="Proteomes" id="UP000294292">
    <property type="component" value="Chromosome"/>
</dbReference>
<feature type="domain" description="N-acetyltransferase" evidence="1">
    <location>
        <begin position="3"/>
        <end position="155"/>
    </location>
</feature>
<dbReference type="OrthoDB" id="9795206at2"/>
<keyword evidence="2" id="KW-0808">Transferase</keyword>
<protein>
    <submittedName>
        <fullName evidence="2">N-acetyltransferase</fullName>
    </submittedName>
</protein>
<accession>A0A4P6ZZU3</accession>
<dbReference type="Gene3D" id="3.40.630.30">
    <property type="match status" value="1"/>
</dbReference>
<dbReference type="AlphaFoldDB" id="A0A4P6ZZU3"/>
<dbReference type="KEGG" id="panc:E2636_13055"/>
<gene>
    <name evidence="2" type="ORF">E2636_13055</name>
</gene>
<dbReference type="Pfam" id="PF13302">
    <property type="entry name" value="Acetyltransf_3"/>
    <property type="match status" value="1"/>
</dbReference>
<evidence type="ECO:0000313" key="3">
    <source>
        <dbReference type="Proteomes" id="UP000294292"/>
    </source>
</evidence>
<dbReference type="RefSeq" id="WP_134210586.1">
    <property type="nucleotide sequence ID" value="NZ_CP038015.1"/>
</dbReference>
<dbReference type="GO" id="GO:0016747">
    <property type="term" value="F:acyltransferase activity, transferring groups other than amino-acyl groups"/>
    <property type="evidence" value="ECO:0007669"/>
    <property type="project" value="InterPro"/>
</dbReference>
<dbReference type="PANTHER" id="PTHR43415">
    <property type="entry name" value="SPERMIDINE N(1)-ACETYLTRANSFERASE"/>
    <property type="match status" value="1"/>
</dbReference>
<organism evidence="2 3">
    <name type="scientific">Paenisporosarcina antarctica</name>
    <dbReference type="NCBI Taxonomy" id="417367"/>
    <lineage>
        <taxon>Bacteria</taxon>
        <taxon>Bacillati</taxon>
        <taxon>Bacillota</taxon>
        <taxon>Bacilli</taxon>
        <taxon>Bacillales</taxon>
        <taxon>Caryophanaceae</taxon>
        <taxon>Paenisporosarcina</taxon>
    </lineage>
</organism>
<evidence type="ECO:0000313" key="2">
    <source>
        <dbReference type="EMBL" id="QBP42017.1"/>
    </source>
</evidence>
<dbReference type="InterPro" id="IPR016181">
    <property type="entry name" value="Acyl_CoA_acyltransferase"/>
</dbReference>
<reference evidence="2 3" key="1">
    <citation type="submission" date="2019-03" db="EMBL/GenBank/DDBJ databases">
        <title>Complete genome sequence of Paenisporosarcina antarctica CGMCC 1.6503T.</title>
        <authorList>
            <person name="Rong J.-C."/>
            <person name="Chi N.-Y."/>
            <person name="Zhang Q.-F."/>
        </authorList>
    </citation>
    <scope>NUCLEOTIDE SEQUENCE [LARGE SCALE GENOMIC DNA]</scope>
    <source>
        <strain evidence="2 3">CGMCC 1.6503</strain>
    </source>
</reference>
<dbReference type="SUPFAM" id="SSF55729">
    <property type="entry name" value="Acyl-CoA N-acyltransferases (Nat)"/>
    <property type="match status" value="1"/>
</dbReference>